<protein>
    <submittedName>
        <fullName evidence="1">Uncharacterized protein</fullName>
    </submittedName>
</protein>
<dbReference type="EMBL" id="CAJNJA010072432">
    <property type="protein sequence ID" value="CAE7906882.1"/>
    <property type="molecule type" value="Genomic_DNA"/>
</dbReference>
<dbReference type="AlphaFoldDB" id="A0A813BLB3"/>
<keyword evidence="2" id="KW-1185">Reference proteome</keyword>
<name>A0A813BLB3_9DINO</name>
<organism evidence="1 2">
    <name type="scientific">Symbiodinium necroappetens</name>
    <dbReference type="NCBI Taxonomy" id="1628268"/>
    <lineage>
        <taxon>Eukaryota</taxon>
        <taxon>Sar</taxon>
        <taxon>Alveolata</taxon>
        <taxon>Dinophyceae</taxon>
        <taxon>Suessiales</taxon>
        <taxon>Symbiodiniaceae</taxon>
        <taxon>Symbiodinium</taxon>
    </lineage>
</organism>
<dbReference type="Proteomes" id="UP000601435">
    <property type="component" value="Unassembled WGS sequence"/>
</dbReference>
<sequence>MAIQYYNNPKFAIGVDDDNIAKNYWSAVEDMGGDASNVLLGLCFVDCNDGFRAYDPSFPAKSQTLAPNLLKNVLSKGKGFQGIMIWANPQSKKSSKCKDASGKDDGCFPQMPAWLDTVCYSVEGTPALET</sequence>
<accession>A0A813BLB3</accession>
<reference evidence="1" key="1">
    <citation type="submission" date="2021-02" db="EMBL/GenBank/DDBJ databases">
        <authorList>
            <person name="Dougan E. K."/>
            <person name="Rhodes N."/>
            <person name="Thang M."/>
            <person name="Chan C."/>
        </authorList>
    </citation>
    <scope>NUCLEOTIDE SEQUENCE</scope>
</reference>
<gene>
    <name evidence="1" type="ORF">SNEC2469_LOCUS30734</name>
</gene>
<evidence type="ECO:0000313" key="2">
    <source>
        <dbReference type="Proteomes" id="UP000601435"/>
    </source>
</evidence>
<dbReference type="Gene3D" id="3.20.20.80">
    <property type="entry name" value="Glycosidases"/>
    <property type="match status" value="1"/>
</dbReference>
<evidence type="ECO:0000313" key="1">
    <source>
        <dbReference type="EMBL" id="CAE7906882.1"/>
    </source>
</evidence>
<proteinExistence type="predicted"/>
<comment type="caution">
    <text evidence="1">The sequence shown here is derived from an EMBL/GenBank/DDBJ whole genome shotgun (WGS) entry which is preliminary data.</text>
</comment>